<dbReference type="EMBL" id="CAHIKZ030002998">
    <property type="protein sequence ID" value="CAE1294847.1"/>
    <property type="molecule type" value="Genomic_DNA"/>
</dbReference>
<evidence type="ECO:0000313" key="3">
    <source>
        <dbReference type="Proteomes" id="UP000597762"/>
    </source>
</evidence>
<dbReference type="GO" id="GO:0004867">
    <property type="term" value="F:serine-type endopeptidase inhibitor activity"/>
    <property type="evidence" value="ECO:0007669"/>
    <property type="project" value="InterPro"/>
</dbReference>
<dbReference type="PROSITE" id="PS50234">
    <property type="entry name" value="VWFA"/>
    <property type="match status" value="1"/>
</dbReference>
<evidence type="ECO:0000313" key="2">
    <source>
        <dbReference type="EMBL" id="CAE1294847.1"/>
    </source>
</evidence>
<dbReference type="SUPFAM" id="SSF53300">
    <property type="entry name" value="vWA-like"/>
    <property type="match status" value="1"/>
</dbReference>
<dbReference type="InterPro" id="IPR010600">
    <property type="entry name" value="ITI_HC_C"/>
</dbReference>
<dbReference type="AlphaFoldDB" id="A0A812DBY0"/>
<organism evidence="2 3">
    <name type="scientific">Acanthosepion pharaonis</name>
    <name type="common">Pharaoh cuttlefish</name>
    <name type="synonym">Sepia pharaonis</name>
    <dbReference type="NCBI Taxonomy" id="158019"/>
    <lineage>
        <taxon>Eukaryota</taxon>
        <taxon>Metazoa</taxon>
        <taxon>Spiralia</taxon>
        <taxon>Lophotrochozoa</taxon>
        <taxon>Mollusca</taxon>
        <taxon>Cephalopoda</taxon>
        <taxon>Coleoidea</taxon>
        <taxon>Decapodiformes</taxon>
        <taxon>Sepiida</taxon>
        <taxon>Sepiina</taxon>
        <taxon>Sepiidae</taxon>
        <taxon>Acanthosepion</taxon>
    </lineage>
</organism>
<protein>
    <recommendedName>
        <fullName evidence="1">VWFA domain-containing protein</fullName>
    </recommendedName>
</protein>
<dbReference type="Pfam" id="PF06668">
    <property type="entry name" value="ITI_HC_C"/>
    <property type="match status" value="1"/>
</dbReference>
<name>A0A812DBY0_ACAPH</name>
<dbReference type="GO" id="GO:0030212">
    <property type="term" value="P:hyaluronan metabolic process"/>
    <property type="evidence" value="ECO:0007669"/>
    <property type="project" value="InterPro"/>
</dbReference>
<evidence type="ECO:0000259" key="1">
    <source>
        <dbReference type="PROSITE" id="PS50234"/>
    </source>
</evidence>
<comment type="caution">
    <text evidence="2">The sequence shown here is derived from an EMBL/GenBank/DDBJ whole genome shotgun (WGS) entry which is preliminary data.</text>
</comment>
<dbReference type="InterPro" id="IPR002035">
    <property type="entry name" value="VWF_A"/>
</dbReference>
<keyword evidence="3" id="KW-1185">Reference proteome</keyword>
<gene>
    <name evidence="2" type="ORF">SPHA_50599</name>
</gene>
<feature type="domain" description="VWFA" evidence="1">
    <location>
        <begin position="1"/>
        <end position="125"/>
    </location>
</feature>
<dbReference type="PANTHER" id="PTHR10338">
    <property type="entry name" value="INTER-ALPHA-TRYPSIN INHIBITOR HEAVY CHAIN FAMILY MEMBER"/>
    <property type="match status" value="1"/>
</dbReference>
<dbReference type="PANTHER" id="PTHR10338:SF108">
    <property type="entry name" value="INTER-ALPHA-TRYPSIN INHIBITOR HEAVY CHAIN H4-LIKE PROTEIN"/>
    <property type="match status" value="1"/>
</dbReference>
<proteinExistence type="predicted"/>
<sequence>MQFIKSFPATGISNINLALNKSLDHLNDTRPGRFQAVYFLTDGFQSTTDVRTNTIINQVKHINKGRNIPIFTLALGSTSDVILLRATAAATGGKFKKIYERQLSYAVELMVNFFGEINTHLLNNLTLKNCDKDAHRFDMSRDYYRGSENIFYITPDCFPSNNYQMVVVTGRGYNGINNYTAPLLNSDLGLYNDNQKEEFLKSYLEFLALRTAINMDDRKAIRAYPGLVLTPWSFITFQPPSAIGLNQSGSSSGADINKIWMQEITGAGVGDPHFMIELKGLKRPVCFNMMGKPGDVINLVYDKRNGIFVNAKIICSDVDCQKTYLGVISVSAPTEKWTISPEDVQVTRRHSWQDESRPLKDQFTAHYTDRRSIVMTWKSSEKKVIKLLIRRSQSKKTKGTKYLDFYLMNGSGLSNTTDGLIGQFTNRRGVIFKVRRTANGKMKSDIRIHYKNRYRTFSAVLTGNRRSFQLRKECWTVWKEGRGLVRGTYQDYVTQGLFQVPIFKQHLRAQKT</sequence>
<dbReference type="InterPro" id="IPR036465">
    <property type="entry name" value="vWFA_dom_sf"/>
</dbReference>
<dbReference type="Gene3D" id="3.40.50.410">
    <property type="entry name" value="von Willebrand factor, type A domain"/>
    <property type="match status" value="1"/>
</dbReference>
<accession>A0A812DBY0</accession>
<reference evidence="2" key="1">
    <citation type="submission" date="2021-01" db="EMBL/GenBank/DDBJ databases">
        <authorList>
            <person name="Li R."/>
            <person name="Bekaert M."/>
        </authorList>
    </citation>
    <scope>NUCLEOTIDE SEQUENCE</scope>
    <source>
        <strain evidence="2">Farmed</strain>
    </source>
</reference>
<dbReference type="InterPro" id="IPR050934">
    <property type="entry name" value="ITIH"/>
</dbReference>
<dbReference type="Proteomes" id="UP000597762">
    <property type="component" value="Unassembled WGS sequence"/>
</dbReference>
<dbReference type="OrthoDB" id="299997at2759"/>